<reference evidence="1 2" key="1">
    <citation type="submission" date="2023-04" db="EMBL/GenBank/DDBJ databases">
        <title>Luteimonas sp. M1R5S59.</title>
        <authorList>
            <person name="Sun J.-Q."/>
        </authorList>
    </citation>
    <scope>NUCLEOTIDE SEQUENCE [LARGE SCALE GENOMIC DNA]</scope>
    <source>
        <strain evidence="1 2">M1R5S59</strain>
    </source>
</reference>
<comment type="caution">
    <text evidence="1">The sequence shown here is derived from an EMBL/GenBank/DDBJ whole genome shotgun (WGS) entry which is preliminary data.</text>
</comment>
<dbReference type="Proteomes" id="UP001156873">
    <property type="component" value="Unassembled WGS sequence"/>
</dbReference>
<name>A0ABT6JSD7_9GAMM</name>
<accession>A0ABT6JSD7</accession>
<gene>
    <name evidence="1" type="ORF">QFW81_05585</name>
</gene>
<organism evidence="1 2">
    <name type="scientific">Luteimonas kalidii</name>
    <dbReference type="NCBI Taxonomy" id="3042025"/>
    <lineage>
        <taxon>Bacteria</taxon>
        <taxon>Pseudomonadati</taxon>
        <taxon>Pseudomonadota</taxon>
        <taxon>Gammaproteobacteria</taxon>
        <taxon>Lysobacterales</taxon>
        <taxon>Lysobacteraceae</taxon>
        <taxon>Luteimonas</taxon>
    </lineage>
</organism>
<dbReference type="RefSeq" id="WP_280577658.1">
    <property type="nucleotide sequence ID" value="NZ_JARXRO010000014.1"/>
</dbReference>
<sequence>MKEYDRDYSGTMRARRHLSGIFGCQMKSIILRRASCPLMMTAIVMMGGCTTLQGAPAPPFDQATFASDESPLMLSADELKSLLNAADESTRNSLLRRLLSDIDVRYLDFAGDVVAGRNRFEFGKNILILSSSVASSLAESAGVKANYAALSTLLSGGGAQVDSTFLYNQTSLALVSTMDAQRAIVLGEIRSSMGLSIQEYPGQTAFGDAIRYFRAGTLASAAQDLQKAAAAQASREQAKVRNITIPTDAQVAFAVRRGQSFSDFVDAPANEAAVRRALIAIDVADVDESTPAAEVREAAKSYYRRHGPSGNAEDLVDELMKDGFIPN</sequence>
<keyword evidence="2" id="KW-1185">Reference proteome</keyword>
<dbReference type="EMBL" id="JARXRO010000014">
    <property type="protein sequence ID" value="MDH5833397.1"/>
    <property type="molecule type" value="Genomic_DNA"/>
</dbReference>
<evidence type="ECO:0000313" key="1">
    <source>
        <dbReference type="EMBL" id="MDH5833397.1"/>
    </source>
</evidence>
<evidence type="ECO:0008006" key="3">
    <source>
        <dbReference type="Google" id="ProtNLM"/>
    </source>
</evidence>
<evidence type="ECO:0000313" key="2">
    <source>
        <dbReference type="Proteomes" id="UP001156873"/>
    </source>
</evidence>
<proteinExistence type="predicted"/>
<protein>
    <recommendedName>
        <fullName evidence="3">Lipoprotein</fullName>
    </recommendedName>
</protein>